<proteinExistence type="predicted"/>
<sequence length="21" mass="2633">MMKKMYVNFMLIVLLEVFRLN</sequence>
<dbReference type="Proteomes" id="UP000075840">
    <property type="component" value="Unassembled WGS sequence"/>
</dbReference>
<dbReference type="AlphaFoldDB" id="A0A182IF02"/>
<evidence type="ECO:0000313" key="2">
    <source>
        <dbReference type="Proteomes" id="UP000075840"/>
    </source>
</evidence>
<dbReference type="EMBL" id="APCN01002399">
    <property type="status" value="NOT_ANNOTATED_CDS"/>
    <property type="molecule type" value="Genomic_DNA"/>
</dbReference>
<reference evidence="2" key="1">
    <citation type="submission" date="2013-03" db="EMBL/GenBank/DDBJ databases">
        <title>The Genome Sequence of Anopheles arabiensis DONG5_A.</title>
        <authorList>
            <consortium name="The Broad Institute Genomics Platform"/>
            <person name="Neafsey D.E."/>
            <person name="Howell P."/>
            <person name="Walker B."/>
            <person name="Young S.K."/>
            <person name="Zeng Q."/>
            <person name="Gargeya S."/>
            <person name="Fitzgerald M."/>
            <person name="Haas B."/>
            <person name="Abouelleil A."/>
            <person name="Allen A.W."/>
            <person name="Alvarado L."/>
            <person name="Arachchi H.M."/>
            <person name="Berlin A.M."/>
            <person name="Chapman S.B."/>
            <person name="Gainer-Dewar J."/>
            <person name="Goldberg J."/>
            <person name="Griggs A."/>
            <person name="Gujja S."/>
            <person name="Hansen M."/>
            <person name="Howarth C."/>
            <person name="Imamovic A."/>
            <person name="Ireland A."/>
            <person name="Larimer J."/>
            <person name="McCowan C."/>
            <person name="Murphy C."/>
            <person name="Pearson M."/>
            <person name="Poon T.W."/>
            <person name="Priest M."/>
            <person name="Roberts A."/>
            <person name="Saif S."/>
            <person name="Shea T."/>
            <person name="Sisk P."/>
            <person name="Sykes S."/>
            <person name="Wortman J."/>
            <person name="Nusbaum C."/>
            <person name="Birren B."/>
        </authorList>
    </citation>
    <scope>NUCLEOTIDE SEQUENCE [LARGE SCALE GENOMIC DNA]</scope>
    <source>
        <strain evidence="2">Dongola</strain>
    </source>
</reference>
<dbReference type="EnsemblMetazoa" id="AARA014077-RA">
    <property type="protein sequence ID" value="AARA014077-PA"/>
    <property type="gene ID" value="AARA014077"/>
</dbReference>
<dbReference type="VEuPathDB" id="VectorBase:AARA014077"/>
<protein>
    <submittedName>
        <fullName evidence="1">Uncharacterized protein</fullName>
    </submittedName>
</protein>
<dbReference type="EnsemblMetazoa" id="AARA014076-RA">
    <property type="protein sequence ID" value="AARA014076-PA"/>
    <property type="gene ID" value="AARA014076"/>
</dbReference>
<organism evidence="1 2">
    <name type="scientific">Anopheles arabiensis</name>
    <name type="common">Mosquito</name>
    <dbReference type="NCBI Taxonomy" id="7173"/>
    <lineage>
        <taxon>Eukaryota</taxon>
        <taxon>Metazoa</taxon>
        <taxon>Ecdysozoa</taxon>
        <taxon>Arthropoda</taxon>
        <taxon>Hexapoda</taxon>
        <taxon>Insecta</taxon>
        <taxon>Pterygota</taxon>
        <taxon>Neoptera</taxon>
        <taxon>Endopterygota</taxon>
        <taxon>Diptera</taxon>
        <taxon>Nematocera</taxon>
        <taxon>Culicoidea</taxon>
        <taxon>Culicidae</taxon>
        <taxon>Anophelinae</taxon>
        <taxon>Anopheles</taxon>
    </lineage>
</organism>
<keyword evidence="2" id="KW-1185">Reference proteome</keyword>
<reference evidence="1" key="2">
    <citation type="submission" date="2022-08" db="UniProtKB">
        <authorList>
            <consortium name="EnsemblMetazoa"/>
        </authorList>
    </citation>
    <scope>IDENTIFICATION</scope>
    <source>
        <strain evidence="1">Dongola</strain>
    </source>
</reference>
<dbReference type="VEuPathDB" id="VectorBase:AARA014076"/>
<name>A0A182IF02_ANOAR</name>
<accession>A0A182IF02</accession>
<evidence type="ECO:0000313" key="1">
    <source>
        <dbReference type="EnsemblMetazoa" id="AARA014076-PA"/>
    </source>
</evidence>